<evidence type="ECO:0000256" key="1">
    <source>
        <dbReference type="ARBA" id="ARBA00000287"/>
    </source>
</evidence>
<evidence type="ECO:0000256" key="8">
    <source>
        <dbReference type="ARBA" id="ARBA00022692"/>
    </source>
</evidence>
<dbReference type="AlphaFoldDB" id="A0A0C2VKH8"/>
<keyword evidence="8 16" id="KW-0812">Transmembrane</keyword>
<dbReference type="RefSeq" id="WP_041090343.1">
    <property type="nucleotide sequence ID" value="NZ_JXRP01000019.1"/>
</dbReference>
<dbReference type="InterPro" id="IPR048254">
    <property type="entry name" value="CDP_ALCOHOL_P_TRANSF_CS"/>
</dbReference>
<dbReference type="GO" id="GO:0003882">
    <property type="term" value="F:CDP-diacylglycerol-serine O-phosphatidyltransferase activity"/>
    <property type="evidence" value="ECO:0007669"/>
    <property type="project" value="UniProtKB-EC"/>
</dbReference>
<evidence type="ECO:0000313" key="17">
    <source>
        <dbReference type="EMBL" id="KIL44483.1"/>
    </source>
</evidence>
<dbReference type="PANTHER" id="PTHR14269:SF61">
    <property type="entry name" value="CDP-DIACYLGLYCEROL--SERINE O-PHOSPHATIDYLTRANSFERASE"/>
    <property type="match status" value="1"/>
</dbReference>
<evidence type="ECO:0000256" key="10">
    <source>
        <dbReference type="ARBA" id="ARBA00023098"/>
    </source>
</evidence>
<keyword evidence="11 16" id="KW-0472">Membrane</keyword>
<evidence type="ECO:0000256" key="11">
    <source>
        <dbReference type="ARBA" id="ARBA00023136"/>
    </source>
</evidence>
<comment type="catalytic activity">
    <reaction evidence="1">
        <text>a CDP-1,2-diacyl-sn-glycerol + L-serine = a 1,2-diacyl-sn-glycero-3-phospho-L-serine + CMP + H(+)</text>
        <dbReference type="Rhea" id="RHEA:16913"/>
        <dbReference type="ChEBI" id="CHEBI:15378"/>
        <dbReference type="ChEBI" id="CHEBI:33384"/>
        <dbReference type="ChEBI" id="CHEBI:57262"/>
        <dbReference type="ChEBI" id="CHEBI:58332"/>
        <dbReference type="ChEBI" id="CHEBI:60377"/>
        <dbReference type="EC" id="2.7.8.8"/>
    </reaction>
</comment>
<dbReference type="GO" id="GO:0008654">
    <property type="term" value="P:phospholipid biosynthetic process"/>
    <property type="evidence" value="ECO:0007669"/>
    <property type="project" value="UniProtKB-KW"/>
</dbReference>
<organism evidence="17 18">
    <name type="scientific">Jeotgalibacillus soli</name>
    <dbReference type="NCBI Taxonomy" id="889306"/>
    <lineage>
        <taxon>Bacteria</taxon>
        <taxon>Bacillati</taxon>
        <taxon>Bacillota</taxon>
        <taxon>Bacilli</taxon>
        <taxon>Bacillales</taxon>
        <taxon>Caryophanaceae</taxon>
        <taxon>Jeotgalibacillus</taxon>
    </lineage>
</organism>
<dbReference type="Proteomes" id="UP000031938">
    <property type="component" value="Unassembled WGS sequence"/>
</dbReference>
<dbReference type="PANTHER" id="PTHR14269">
    <property type="entry name" value="CDP-DIACYLGLYCEROL--GLYCEROL-3-PHOSPHATE 3-PHOSPHATIDYLTRANSFERASE-RELATED"/>
    <property type="match status" value="1"/>
</dbReference>
<keyword evidence="13" id="KW-1208">Phospholipid metabolism</keyword>
<evidence type="ECO:0000256" key="7">
    <source>
        <dbReference type="ARBA" id="ARBA00022679"/>
    </source>
</evidence>
<evidence type="ECO:0000313" key="18">
    <source>
        <dbReference type="Proteomes" id="UP000031938"/>
    </source>
</evidence>
<reference evidence="17 18" key="1">
    <citation type="submission" date="2015-01" db="EMBL/GenBank/DDBJ databases">
        <title>Genome sequencing of Jeotgalibacillus soli.</title>
        <authorList>
            <person name="Goh K.M."/>
            <person name="Chan K.-G."/>
            <person name="Yaakop A.S."/>
            <person name="Ee R."/>
            <person name="Gan H.M."/>
            <person name="Chan C.S."/>
        </authorList>
    </citation>
    <scope>NUCLEOTIDE SEQUENCE [LARGE SCALE GENOMIC DNA]</scope>
    <source>
        <strain evidence="17 18">P9</strain>
    </source>
</reference>
<keyword evidence="18" id="KW-1185">Reference proteome</keyword>
<dbReference type="PATRIC" id="fig|889306.3.peg.3464"/>
<dbReference type="NCBIfam" id="TIGR00473">
    <property type="entry name" value="pssA"/>
    <property type="match status" value="1"/>
</dbReference>
<evidence type="ECO:0000256" key="4">
    <source>
        <dbReference type="ARBA" id="ARBA00013174"/>
    </source>
</evidence>
<keyword evidence="10" id="KW-0443">Lipid metabolism</keyword>
<protein>
    <recommendedName>
        <fullName evidence="5">CDP-diacylglycerol--serine O-phosphatidyltransferase</fullName>
        <ecNumber evidence="4">2.7.8.8</ecNumber>
    </recommendedName>
    <alternativeName>
        <fullName evidence="14">Phosphatidylserine synthase</fullName>
    </alternativeName>
</protein>
<feature type="transmembrane region" description="Helical" evidence="16">
    <location>
        <begin position="101"/>
        <end position="120"/>
    </location>
</feature>
<dbReference type="InterPro" id="IPR000462">
    <property type="entry name" value="CDP-OH_P_trans"/>
</dbReference>
<sequence length="179" mass="19428">MSFLQVIDVTLKKVKSQTANMLTLSNLTLGGFATLFITSGQFNLGALLIFIAASMDRLDGMAARRFGIESEFGKQLDSMSDMVSFGIAPALLIYHGILHDLGISGMLLAIFFIGCGAFRLARFNITESSSYFQGLPITAAGCLITLSYFGQGFISFSLHITIMFVLSLLMVSPIKVKKM</sequence>
<dbReference type="GO" id="GO:0016020">
    <property type="term" value="C:membrane"/>
    <property type="evidence" value="ECO:0007669"/>
    <property type="project" value="InterPro"/>
</dbReference>
<comment type="subcellular location">
    <subcellularLocation>
        <location evidence="2">Endomembrane system</location>
        <topology evidence="2">Multi-pass membrane protein</topology>
    </subcellularLocation>
</comment>
<dbReference type="GO" id="GO:0012505">
    <property type="term" value="C:endomembrane system"/>
    <property type="evidence" value="ECO:0007669"/>
    <property type="project" value="UniProtKB-SubCell"/>
</dbReference>
<comment type="similarity">
    <text evidence="3 15">Belongs to the CDP-alcohol phosphatidyltransferase class-I family.</text>
</comment>
<name>A0A0C2VKH8_9BACL</name>
<dbReference type="Gene3D" id="1.20.120.1760">
    <property type="match status" value="1"/>
</dbReference>
<keyword evidence="9 16" id="KW-1133">Transmembrane helix</keyword>
<evidence type="ECO:0000256" key="9">
    <source>
        <dbReference type="ARBA" id="ARBA00022989"/>
    </source>
</evidence>
<dbReference type="InterPro" id="IPR050324">
    <property type="entry name" value="CDP-alcohol_PTase-I"/>
</dbReference>
<dbReference type="STRING" id="889306.KP78_34470"/>
<evidence type="ECO:0000256" key="3">
    <source>
        <dbReference type="ARBA" id="ARBA00010441"/>
    </source>
</evidence>
<feature type="transmembrane region" description="Helical" evidence="16">
    <location>
        <begin position="31"/>
        <end position="55"/>
    </location>
</feature>
<evidence type="ECO:0000256" key="2">
    <source>
        <dbReference type="ARBA" id="ARBA00004127"/>
    </source>
</evidence>
<accession>A0A0C2VKH8</accession>
<evidence type="ECO:0000256" key="5">
    <source>
        <dbReference type="ARBA" id="ARBA00017171"/>
    </source>
</evidence>
<dbReference type="EC" id="2.7.8.8" evidence="4"/>
<dbReference type="InterPro" id="IPR004533">
    <property type="entry name" value="CDP-diaglyc--ser_O-PTrfase"/>
</dbReference>
<proteinExistence type="inferred from homology"/>
<evidence type="ECO:0000256" key="13">
    <source>
        <dbReference type="ARBA" id="ARBA00023264"/>
    </source>
</evidence>
<gene>
    <name evidence="17" type="ORF">KP78_34470</name>
</gene>
<keyword evidence="12" id="KW-0594">Phospholipid biosynthesis</keyword>
<feature type="transmembrane region" description="Helical" evidence="16">
    <location>
        <begin position="132"/>
        <end position="150"/>
    </location>
</feature>
<evidence type="ECO:0000256" key="14">
    <source>
        <dbReference type="ARBA" id="ARBA00032361"/>
    </source>
</evidence>
<evidence type="ECO:0000256" key="15">
    <source>
        <dbReference type="RuleBase" id="RU003750"/>
    </source>
</evidence>
<feature type="transmembrane region" description="Helical" evidence="16">
    <location>
        <begin position="156"/>
        <end position="174"/>
    </location>
</feature>
<evidence type="ECO:0000256" key="16">
    <source>
        <dbReference type="SAM" id="Phobius"/>
    </source>
</evidence>
<dbReference type="PROSITE" id="PS00379">
    <property type="entry name" value="CDP_ALCOHOL_P_TRANSF"/>
    <property type="match status" value="1"/>
</dbReference>
<evidence type="ECO:0000256" key="6">
    <source>
        <dbReference type="ARBA" id="ARBA00022516"/>
    </source>
</evidence>
<dbReference type="InterPro" id="IPR043130">
    <property type="entry name" value="CDP-OH_PTrfase_TM_dom"/>
</dbReference>
<evidence type="ECO:0000256" key="12">
    <source>
        <dbReference type="ARBA" id="ARBA00023209"/>
    </source>
</evidence>
<comment type="caution">
    <text evidence="17">The sequence shown here is derived from an EMBL/GenBank/DDBJ whole genome shotgun (WGS) entry which is preliminary data.</text>
</comment>
<dbReference type="EMBL" id="JXRP01000019">
    <property type="protein sequence ID" value="KIL44483.1"/>
    <property type="molecule type" value="Genomic_DNA"/>
</dbReference>
<keyword evidence="7 15" id="KW-0808">Transferase</keyword>
<dbReference type="Pfam" id="PF01066">
    <property type="entry name" value="CDP-OH_P_transf"/>
    <property type="match status" value="1"/>
</dbReference>
<keyword evidence="6" id="KW-0444">Lipid biosynthesis</keyword>